<name>A0A815GWJ9_9BILA</name>
<accession>A0A815GWJ9</accession>
<evidence type="ECO:0000313" key="1">
    <source>
        <dbReference type="EMBL" id="CAF1345908.1"/>
    </source>
</evidence>
<gene>
    <name evidence="1" type="ORF">RFH988_LOCUS32037</name>
</gene>
<evidence type="ECO:0000313" key="2">
    <source>
        <dbReference type="Proteomes" id="UP000663882"/>
    </source>
</evidence>
<reference evidence="1" key="1">
    <citation type="submission" date="2021-02" db="EMBL/GenBank/DDBJ databases">
        <authorList>
            <person name="Nowell W R."/>
        </authorList>
    </citation>
    <scope>NUCLEOTIDE SEQUENCE</scope>
</reference>
<dbReference type="OrthoDB" id="9979737at2759"/>
<comment type="caution">
    <text evidence="1">The sequence shown here is derived from an EMBL/GenBank/DDBJ whole genome shotgun (WGS) entry which is preliminary data.</text>
</comment>
<proteinExistence type="predicted"/>
<dbReference type="EMBL" id="CAJNOO010003598">
    <property type="protein sequence ID" value="CAF1345908.1"/>
    <property type="molecule type" value="Genomic_DNA"/>
</dbReference>
<dbReference type="AlphaFoldDB" id="A0A815GWJ9"/>
<organism evidence="1 2">
    <name type="scientific">Rotaria sordida</name>
    <dbReference type="NCBI Taxonomy" id="392033"/>
    <lineage>
        <taxon>Eukaryota</taxon>
        <taxon>Metazoa</taxon>
        <taxon>Spiralia</taxon>
        <taxon>Gnathifera</taxon>
        <taxon>Rotifera</taxon>
        <taxon>Eurotatoria</taxon>
        <taxon>Bdelloidea</taxon>
        <taxon>Philodinida</taxon>
        <taxon>Philodinidae</taxon>
        <taxon>Rotaria</taxon>
    </lineage>
</organism>
<sequence length="144" mass="15888">MTYAVSGLQPAYSLVTFVENGIVFETQNTANGNSAPSFGIEVKLGIHSGYYECLGRNRVHLTDIGYVYKTNALPVLKSNGAIAIHDFYLTFSRDFKTYAGMAKYAFFTTGSNPFRKGNVPTYVSSTANVTGELLEDRNYKWPIG</sequence>
<dbReference type="Proteomes" id="UP000663882">
    <property type="component" value="Unassembled WGS sequence"/>
</dbReference>
<protein>
    <submittedName>
        <fullName evidence="1">Uncharacterized protein</fullName>
    </submittedName>
</protein>